<gene>
    <name evidence="1" type="ORF">FNV43_RR04880</name>
</gene>
<dbReference type="EMBL" id="VOIH02000002">
    <property type="protein sequence ID" value="KAF3454433.1"/>
    <property type="molecule type" value="Genomic_DNA"/>
</dbReference>
<keyword evidence="2" id="KW-1185">Reference proteome</keyword>
<dbReference type="InterPro" id="IPR050214">
    <property type="entry name" value="Cys_Synth/Cystath_Beta-Synth"/>
</dbReference>
<dbReference type="Proteomes" id="UP000796880">
    <property type="component" value="Unassembled WGS sequence"/>
</dbReference>
<dbReference type="PANTHER" id="PTHR10314">
    <property type="entry name" value="CYSTATHIONINE BETA-SYNTHASE"/>
    <property type="match status" value="1"/>
</dbReference>
<protein>
    <recommendedName>
        <fullName evidence="3">Tryptophan synthase beta chain-like PALP domain-containing protein</fullName>
    </recommendedName>
</protein>
<evidence type="ECO:0000313" key="2">
    <source>
        <dbReference type="Proteomes" id="UP000796880"/>
    </source>
</evidence>
<name>A0A8K0MQQ2_9ROSA</name>
<organism evidence="1 2">
    <name type="scientific">Rhamnella rubrinervis</name>
    <dbReference type="NCBI Taxonomy" id="2594499"/>
    <lineage>
        <taxon>Eukaryota</taxon>
        <taxon>Viridiplantae</taxon>
        <taxon>Streptophyta</taxon>
        <taxon>Embryophyta</taxon>
        <taxon>Tracheophyta</taxon>
        <taxon>Spermatophyta</taxon>
        <taxon>Magnoliopsida</taxon>
        <taxon>eudicotyledons</taxon>
        <taxon>Gunneridae</taxon>
        <taxon>Pentapetalae</taxon>
        <taxon>rosids</taxon>
        <taxon>fabids</taxon>
        <taxon>Rosales</taxon>
        <taxon>Rhamnaceae</taxon>
        <taxon>rhamnoid group</taxon>
        <taxon>Rhamneae</taxon>
        <taxon>Rhamnella</taxon>
    </lineage>
</organism>
<reference evidence="1" key="1">
    <citation type="submission" date="2020-03" db="EMBL/GenBank/DDBJ databases">
        <title>A high-quality chromosome-level genome assembly of a woody plant with both climbing and erect habits, Rhamnella rubrinervis.</title>
        <authorList>
            <person name="Lu Z."/>
            <person name="Yang Y."/>
            <person name="Zhu X."/>
            <person name="Sun Y."/>
        </authorList>
    </citation>
    <scope>NUCLEOTIDE SEQUENCE</scope>
    <source>
        <strain evidence="1">BYM</strain>
        <tissue evidence="1">Leaf</tissue>
    </source>
</reference>
<sequence length="159" mass="17286">MEKATELLNNTPNSYMLRQFENPVNPKTLLILKIDLLTVVSMYMSSSSLNLAQSLPARFWCVNMNVNVCKYQKGVHRIQGIGAGLIPTILDVGILDEVIPISHEAILLISLEESIETAKLLALKEGLLVGISSGAAAIKVAKRPENAGNLIVMSLISLF</sequence>
<dbReference type="Gene3D" id="3.40.50.1100">
    <property type="match status" value="1"/>
</dbReference>
<evidence type="ECO:0000313" key="1">
    <source>
        <dbReference type="EMBL" id="KAF3454433.1"/>
    </source>
</evidence>
<dbReference type="SUPFAM" id="SSF53686">
    <property type="entry name" value="Tryptophan synthase beta subunit-like PLP-dependent enzymes"/>
    <property type="match status" value="1"/>
</dbReference>
<comment type="caution">
    <text evidence="1">The sequence shown here is derived from an EMBL/GenBank/DDBJ whole genome shotgun (WGS) entry which is preliminary data.</text>
</comment>
<dbReference type="AlphaFoldDB" id="A0A8K0MQQ2"/>
<evidence type="ECO:0008006" key="3">
    <source>
        <dbReference type="Google" id="ProtNLM"/>
    </source>
</evidence>
<accession>A0A8K0MQQ2</accession>
<dbReference type="InterPro" id="IPR036052">
    <property type="entry name" value="TrpB-like_PALP_sf"/>
</dbReference>
<proteinExistence type="predicted"/>
<dbReference type="OrthoDB" id="1737771at2759"/>